<organism evidence="1 2">
    <name type="scientific">Pseudomonas savastanoi</name>
    <name type="common">Pseudomonas syringae pv. savastanoi</name>
    <dbReference type="NCBI Taxonomy" id="29438"/>
    <lineage>
        <taxon>Bacteria</taxon>
        <taxon>Pseudomonadati</taxon>
        <taxon>Pseudomonadota</taxon>
        <taxon>Gammaproteobacteria</taxon>
        <taxon>Pseudomonadales</taxon>
        <taxon>Pseudomonadaceae</taxon>
        <taxon>Pseudomonas</taxon>
    </lineage>
</organism>
<dbReference type="AlphaFoldDB" id="A0A3M5ZNS6"/>
<dbReference type="Proteomes" id="UP000272703">
    <property type="component" value="Unassembled WGS sequence"/>
</dbReference>
<name>A0A3M5ZNS6_PSESS</name>
<reference evidence="1 2" key="1">
    <citation type="submission" date="2018-08" db="EMBL/GenBank/DDBJ databases">
        <title>Recombination of ecologically and evolutionarily significant loci maintains genetic cohesion in the Pseudomonas syringae species complex.</title>
        <authorList>
            <person name="Dillon M."/>
            <person name="Thakur S."/>
            <person name="Almeida R.N.D."/>
            <person name="Weir B.S."/>
            <person name="Guttman D.S."/>
        </authorList>
    </citation>
    <scope>NUCLEOTIDE SEQUENCE [LARGE SCALE GENOMIC DNA]</scope>
    <source>
        <strain evidence="1 2">ICMP 11897</strain>
    </source>
</reference>
<accession>A0A3M5ZNS6</accession>
<gene>
    <name evidence="1" type="ORF">ALP16_200090</name>
</gene>
<evidence type="ECO:0000313" key="2">
    <source>
        <dbReference type="Proteomes" id="UP000272703"/>
    </source>
</evidence>
<dbReference type="EMBL" id="RBUN01000623">
    <property type="protein sequence ID" value="RMV08228.1"/>
    <property type="molecule type" value="Genomic_DNA"/>
</dbReference>
<evidence type="ECO:0000313" key="1">
    <source>
        <dbReference type="EMBL" id="RMV08228.1"/>
    </source>
</evidence>
<comment type="caution">
    <text evidence="1">The sequence shown here is derived from an EMBL/GenBank/DDBJ whole genome shotgun (WGS) entry which is preliminary data.</text>
</comment>
<proteinExistence type="predicted"/>
<sequence>MYIQMQKPQKARRYSVALLDCKRQHPAICPLHQAWLMASTKSRRWSRRFEWSPPTKNDLIQKVSSQKLWSRSAFVALARNVTNLATIGRVTVAADRKLT</sequence>
<protein>
    <submittedName>
        <fullName evidence="1">Uncharacterized protein</fullName>
    </submittedName>
</protein>